<dbReference type="PANTHER" id="PTHR13317:SF4">
    <property type="entry name" value="TRANSMEMBRANE ANTERIOR POSTERIOR TRANSFORMATION PROTEIN 1 HOMOLOG"/>
    <property type="match status" value="1"/>
</dbReference>
<feature type="transmembrane region" description="Helical" evidence="6">
    <location>
        <begin position="75"/>
        <end position="91"/>
    </location>
</feature>
<dbReference type="AlphaFoldDB" id="A0A2T9YEH5"/>
<evidence type="ECO:0000256" key="5">
    <source>
        <dbReference type="ARBA" id="ARBA00023136"/>
    </source>
</evidence>
<comment type="caution">
    <text evidence="7">The sequence shown here is derived from an EMBL/GenBank/DDBJ whole genome shotgun (WGS) entry which is preliminary data.</text>
</comment>
<proteinExistence type="inferred from homology"/>
<evidence type="ECO:0000256" key="4">
    <source>
        <dbReference type="ARBA" id="ARBA00022989"/>
    </source>
</evidence>
<keyword evidence="4 6" id="KW-1133">Transmembrane helix</keyword>
<reference evidence="7 8" key="1">
    <citation type="journal article" date="2018" name="MBio">
        <title>Comparative Genomics Reveals the Core Gene Toolbox for the Fungus-Insect Symbiosis.</title>
        <authorList>
            <person name="Wang Y."/>
            <person name="Stata M."/>
            <person name="Wang W."/>
            <person name="Stajich J.E."/>
            <person name="White M.M."/>
            <person name="Moncalvo J.M."/>
        </authorList>
    </citation>
    <scope>NUCLEOTIDE SEQUENCE [LARGE SCALE GENOMIC DNA]</scope>
    <source>
        <strain evidence="7 8">SWE-8-4</strain>
    </source>
</reference>
<protein>
    <submittedName>
        <fullName evidence="7">Uncharacterized protein</fullName>
    </submittedName>
</protein>
<dbReference type="PANTHER" id="PTHR13317">
    <property type="entry name" value="TRANSMEMBRANE ANTERIOR POSTERIOR TRANSFORMATION PROTEIN 1 HOMOLOG"/>
    <property type="match status" value="1"/>
</dbReference>
<dbReference type="Pfam" id="PF05346">
    <property type="entry name" value="DUF747"/>
    <property type="match status" value="1"/>
</dbReference>
<feature type="transmembrane region" description="Helical" evidence="6">
    <location>
        <begin position="154"/>
        <end position="177"/>
    </location>
</feature>
<gene>
    <name evidence="7" type="ORF">BB561_004747</name>
</gene>
<evidence type="ECO:0000313" key="8">
    <source>
        <dbReference type="Proteomes" id="UP000245383"/>
    </source>
</evidence>
<keyword evidence="8" id="KW-1185">Reference proteome</keyword>
<sequence length="350" mass="40406">MVPWEIEKLMVLGMAICTNALLKVFVDLPADCFITLKSIIKMMWFKIAFALNFTSKQHNSLDYRSWTFSTQLAQVYKFIIIIISLIILSGIDSSRAYHIIRAQSALKLYFIFSSLELIDKLCASFGLDVIDSLEYSIFQALQDHESYNTKLTSFVYASIHGVLALLYMIIHSSVLYIQVLSLNAAANSHSQQLLSLLISNQFVELKGNILKKFEKENFFQLTCGDITERFQQSVFMMLIFIQNLFELTNSEIILPSETSYFKYLFSLVSEKFIPFSLLADRVILPIFMVIGTEMLVDWIKHAFIAKYNWFRPQLYSRYADILCRDLVGATPEEDSIYAEAFLNTVFFHTH</sequence>
<keyword evidence="3 6" id="KW-0812">Transmembrane</keyword>
<evidence type="ECO:0000313" key="7">
    <source>
        <dbReference type="EMBL" id="PVU90733.1"/>
    </source>
</evidence>
<name>A0A2T9YEH5_9FUNG</name>
<dbReference type="InterPro" id="IPR008010">
    <property type="entry name" value="Tatp1"/>
</dbReference>
<dbReference type="EMBL" id="MBFR01000240">
    <property type="protein sequence ID" value="PVU90733.1"/>
    <property type="molecule type" value="Genomic_DNA"/>
</dbReference>
<keyword evidence="5 6" id="KW-0472">Membrane</keyword>
<organism evidence="7 8">
    <name type="scientific">Smittium simulii</name>
    <dbReference type="NCBI Taxonomy" id="133385"/>
    <lineage>
        <taxon>Eukaryota</taxon>
        <taxon>Fungi</taxon>
        <taxon>Fungi incertae sedis</taxon>
        <taxon>Zoopagomycota</taxon>
        <taxon>Kickxellomycotina</taxon>
        <taxon>Harpellomycetes</taxon>
        <taxon>Harpellales</taxon>
        <taxon>Legeriomycetaceae</taxon>
        <taxon>Smittium</taxon>
    </lineage>
</organism>
<dbReference type="Proteomes" id="UP000245383">
    <property type="component" value="Unassembled WGS sequence"/>
</dbReference>
<evidence type="ECO:0000256" key="6">
    <source>
        <dbReference type="SAM" id="Phobius"/>
    </source>
</evidence>
<evidence type="ECO:0000256" key="3">
    <source>
        <dbReference type="ARBA" id="ARBA00022692"/>
    </source>
</evidence>
<comment type="subcellular location">
    <subcellularLocation>
        <location evidence="1">Membrane</location>
        <topology evidence="1">Multi-pass membrane protein</topology>
    </subcellularLocation>
</comment>
<dbReference type="GO" id="GO:0005789">
    <property type="term" value="C:endoplasmic reticulum membrane"/>
    <property type="evidence" value="ECO:0007669"/>
    <property type="project" value="TreeGrafter"/>
</dbReference>
<comment type="similarity">
    <text evidence="2">Belongs to the TAPT1 family.</text>
</comment>
<dbReference type="OrthoDB" id="29023at2759"/>
<evidence type="ECO:0000256" key="2">
    <source>
        <dbReference type="ARBA" id="ARBA00008803"/>
    </source>
</evidence>
<accession>A0A2T9YEH5</accession>
<evidence type="ECO:0000256" key="1">
    <source>
        <dbReference type="ARBA" id="ARBA00004141"/>
    </source>
</evidence>